<evidence type="ECO:0000256" key="6">
    <source>
        <dbReference type="SAM" id="Phobius"/>
    </source>
</evidence>
<dbReference type="Proteomes" id="UP000034137">
    <property type="component" value="Unassembled WGS sequence"/>
</dbReference>
<protein>
    <recommendedName>
        <fullName evidence="9">POTRA domain-containing protein</fullName>
    </recommendedName>
</protein>
<evidence type="ECO:0000313" key="7">
    <source>
        <dbReference type="EMBL" id="KKR31376.1"/>
    </source>
</evidence>
<evidence type="ECO:0000256" key="4">
    <source>
        <dbReference type="ARBA" id="ARBA00022989"/>
    </source>
</evidence>
<comment type="caution">
    <text evidence="7">The sequence shown here is derived from an EMBL/GenBank/DDBJ whole genome shotgun (WGS) entry which is preliminary data.</text>
</comment>
<dbReference type="EMBL" id="LBXO01000062">
    <property type="protein sequence ID" value="KKR31376.1"/>
    <property type="molecule type" value="Genomic_DNA"/>
</dbReference>
<accession>A0A0G0Q1Y3</accession>
<sequence>MYNRRRKPKKMDYSKKKYSNPFFRGQKTIRKFPTNNYYLTWKQKLIILIFILLIPATIWLFFYFKFFDIKHINITGSEKISKDEVINMAWQQANKKRYLLGSQKNIFLFDEVGFSNTLQAAYPLGVHTMEKKLPGTLKIDLKEKHYSAIWNEGEKYYFLSDDKSVTEVEPLQIKDKALPIIQNIGEPKIYNSVVIEQDEKIACALAIFQKLKTSQHNFEIEKFIIEKDEYNSLKVALKGPTLIFNLKDDIDKQINKLYAIINDKLKADYIKKNYIDLRFGDKIYYQ</sequence>
<reference evidence="7 8" key="1">
    <citation type="journal article" date="2015" name="Nature">
        <title>rRNA introns, odd ribosomes, and small enigmatic genomes across a large radiation of phyla.</title>
        <authorList>
            <person name="Brown C.T."/>
            <person name="Hug L.A."/>
            <person name="Thomas B.C."/>
            <person name="Sharon I."/>
            <person name="Castelle C.J."/>
            <person name="Singh A."/>
            <person name="Wilkins M.J."/>
            <person name="Williams K.H."/>
            <person name="Banfield J.F."/>
        </authorList>
    </citation>
    <scope>NUCLEOTIDE SEQUENCE [LARGE SCALE GENOMIC DNA]</scope>
</reference>
<keyword evidence="4 6" id="KW-1133">Transmembrane helix</keyword>
<dbReference type="PANTHER" id="PTHR35851">
    <property type="entry name" value="CELL DIVISION PROTEIN FTSQ"/>
    <property type="match status" value="1"/>
</dbReference>
<keyword evidence="5" id="KW-0131">Cell cycle</keyword>
<name>A0A0G0Q1Y3_9BACT</name>
<dbReference type="AlphaFoldDB" id="A0A0G0Q1Y3"/>
<evidence type="ECO:0008006" key="9">
    <source>
        <dbReference type="Google" id="ProtNLM"/>
    </source>
</evidence>
<keyword evidence="2" id="KW-0132">Cell division</keyword>
<proteinExistence type="predicted"/>
<dbReference type="GO" id="GO:0090529">
    <property type="term" value="P:cell septum assembly"/>
    <property type="evidence" value="ECO:0007669"/>
    <property type="project" value="InterPro"/>
</dbReference>
<evidence type="ECO:0000313" key="8">
    <source>
        <dbReference type="Proteomes" id="UP000034137"/>
    </source>
</evidence>
<dbReference type="InterPro" id="IPR026579">
    <property type="entry name" value="FtsQ"/>
</dbReference>
<evidence type="ECO:0000256" key="3">
    <source>
        <dbReference type="ARBA" id="ARBA00022692"/>
    </source>
</evidence>
<dbReference type="PANTHER" id="PTHR35851:SF1">
    <property type="entry name" value="CELL DIVISION PROTEIN FTSQ"/>
    <property type="match status" value="1"/>
</dbReference>
<evidence type="ECO:0000256" key="1">
    <source>
        <dbReference type="ARBA" id="ARBA00022475"/>
    </source>
</evidence>
<keyword evidence="3 6" id="KW-0812">Transmembrane</keyword>
<keyword evidence="6" id="KW-0472">Membrane</keyword>
<evidence type="ECO:0000256" key="2">
    <source>
        <dbReference type="ARBA" id="ARBA00022618"/>
    </source>
</evidence>
<evidence type="ECO:0000256" key="5">
    <source>
        <dbReference type="ARBA" id="ARBA00023306"/>
    </source>
</evidence>
<keyword evidence="1" id="KW-1003">Cell membrane</keyword>
<organism evidence="7 8">
    <name type="scientific">Candidatus Falkowbacteria bacterium GW2011_GWF2_39_8</name>
    <dbReference type="NCBI Taxonomy" id="1618642"/>
    <lineage>
        <taxon>Bacteria</taxon>
        <taxon>Candidatus Falkowiibacteriota</taxon>
    </lineage>
</organism>
<gene>
    <name evidence="7" type="ORF">UT64_C0062G0007</name>
</gene>
<feature type="transmembrane region" description="Helical" evidence="6">
    <location>
        <begin position="45"/>
        <end position="64"/>
    </location>
</feature>